<dbReference type="EMBL" id="BMAO01017210">
    <property type="protein sequence ID" value="GFR14090.1"/>
    <property type="molecule type" value="Genomic_DNA"/>
</dbReference>
<comment type="caution">
    <text evidence="1">The sequence shown here is derived from an EMBL/GenBank/DDBJ whole genome shotgun (WGS) entry which is preliminary data.</text>
</comment>
<proteinExistence type="predicted"/>
<evidence type="ECO:0000313" key="1">
    <source>
        <dbReference type="EMBL" id="GFR14090.1"/>
    </source>
</evidence>
<reference evidence="1" key="1">
    <citation type="submission" date="2020-07" db="EMBL/GenBank/DDBJ databases">
        <title>Multicomponent nature underlies the extraordinary mechanical properties of spider dragline silk.</title>
        <authorList>
            <person name="Kono N."/>
            <person name="Nakamura H."/>
            <person name="Mori M."/>
            <person name="Yoshida Y."/>
            <person name="Ohtoshi R."/>
            <person name="Malay A.D."/>
            <person name="Moran D.A.P."/>
            <person name="Tomita M."/>
            <person name="Numata K."/>
            <person name="Arakawa K."/>
        </authorList>
    </citation>
    <scope>NUCLEOTIDE SEQUENCE</scope>
</reference>
<gene>
    <name evidence="1" type="ORF">TNCT_9231</name>
</gene>
<name>A0A8X6H2T2_TRICU</name>
<dbReference type="Proteomes" id="UP000887116">
    <property type="component" value="Unassembled WGS sequence"/>
</dbReference>
<sequence length="73" mass="8489">MKEFMLRHYDLQGKEKRESIFRFRRIAGKNDDELVTATFSQTIYNPHFRPLIFAVGDLDDKRGEGMFGFSGGV</sequence>
<organism evidence="1 2">
    <name type="scientific">Trichonephila clavata</name>
    <name type="common">Joro spider</name>
    <name type="synonym">Nephila clavata</name>
    <dbReference type="NCBI Taxonomy" id="2740835"/>
    <lineage>
        <taxon>Eukaryota</taxon>
        <taxon>Metazoa</taxon>
        <taxon>Ecdysozoa</taxon>
        <taxon>Arthropoda</taxon>
        <taxon>Chelicerata</taxon>
        <taxon>Arachnida</taxon>
        <taxon>Araneae</taxon>
        <taxon>Araneomorphae</taxon>
        <taxon>Entelegynae</taxon>
        <taxon>Araneoidea</taxon>
        <taxon>Nephilidae</taxon>
        <taxon>Trichonephila</taxon>
    </lineage>
</organism>
<accession>A0A8X6H2T2</accession>
<dbReference type="AlphaFoldDB" id="A0A8X6H2T2"/>
<evidence type="ECO:0000313" key="2">
    <source>
        <dbReference type="Proteomes" id="UP000887116"/>
    </source>
</evidence>
<protein>
    <submittedName>
        <fullName evidence="1">Uncharacterized protein</fullName>
    </submittedName>
</protein>
<keyword evidence="2" id="KW-1185">Reference proteome</keyword>